<accession>A0A1F7SN02</accession>
<sequence>MSEKSLTKPRNKPEFKDVMEVLKFLFAPSLFKGLFARLAYFVHDHVAPLSKMHIKGNPRIHPTASLRCGENIYLGENSHINHNCCIWASSNSKIILGDNLLMGPGTKIFSSNHSTNLGMPMNTQPFIEKDIVIGNDVWLGANCIIVAGVTIGDGSIIAAGSVVTKDIPPYTIAGGIPAKSIKKRN</sequence>
<dbReference type="InterPro" id="IPR001451">
    <property type="entry name" value="Hexapep"/>
</dbReference>
<dbReference type="PANTHER" id="PTHR23416">
    <property type="entry name" value="SIALIC ACID SYNTHASE-RELATED"/>
    <property type="match status" value="1"/>
</dbReference>
<dbReference type="GO" id="GO:0008374">
    <property type="term" value="F:O-acyltransferase activity"/>
    <property type="evidence" value="ECO:0007669"/>
    <property type="project" value="TreeGrafter"/>
</dbReference>
<dbReference type="InterPro" id="IPR051159">
    <property type="entry name" value="Hexapeptide_acetyltransf"/>
</dbReference>
<protein>
    <recommendedName>
        <fullName evidence="5">Transferase</fullName>
    </recommendedName>
</protein>
<reference evidence="3 4" key="1">
    <citation type="journal article" date="2016" name="Nat. Commun.">
        <title>Thousands of microbial genomes shed light on interconnected biogeochemical processes in an aquifer system.</title>
        <authorList>
            <person name="Anantharaman K."/>
            <person name="Brown C.T."/>
            <person name="Hug L.A."/>
            <person name="Sharon I."/>
            <person name="Castelle C.J."/>
            <person name="Probst A.J."/>
            <person name="Thomas B.C."/>
            <person name="Singh A."/>
            <person name="Wilkins M.J."/>
            <person name="Karaoz U."/>
            <person name="Brodie E.L."/>
            <person name="Williams K.H."/>
            <person name="Hubbard S.S."/>
            <person name="Banfield J.F."/>
        </authorList>
    </citation>
    <scope>NUCLEOTIDE SEQUENCE [LARGE SCALE GENOMIC DNA]</scope>
</reference>
<dbReference type="SUPFAM" id="SSF51161">
    <property type="entry name" value="Trimeric LpxA-like enzymes"/>
    <property type="match status" value="1"/>
</dbReference>
<evidence type="ECO:0000313" key="3">
    <source>
        <dbReference type="EMBL" id="OGL55146.1"/>
    </source>
</evidence>
<dbReference type="AlphaFoldDB" id="A0A1F7SN02"/>
<dbReference type="Gene3D" id="2.160.10.10">
    <property type="entry name" value="Hexapeptide repeat proteins"/>
    <property type="match status" value="1"/>
</dbReference>
<evidence type="ECO:0000256" key="1">
    <source>
        <dbReference type="ARBA" id="ARBA00007274"/>
    </source>
</evidence>
<gene>
    <name evidence="3" type="ORF">A3G31_02805</name>
</gene>
<comment type="caution">
    <text evidence="3">The sequence shown here is derived from an EMBL/GenBank/DDBJ whole genome shotgun (WGS) entry which is preliminary data.</text>
</comment>
<dbReference type="EMBL" id="MGDI01000004">
    <property type="protein sequence ID" value="OGL55146.1"/>
    <property type="molecule type" value="Genomic_DNA"/>
</dbReference>
<dbReference type="CDD" id="cd04647">
    <property type="entry name" value="LbH_MAT_like"/>
    <property type="match status" value="1"/>
</dbReference>
<keyword evidence="2" id="KW-0808">Transferase</keyword>
<evidence type="ECO:0000256" key="2">
    <source>
        <dbReference type="ARBA" id="ARBA00022679"/>
    </source>
</evidence>
<dbReference type="InterPro" id="IPR011004">
    <property type="entry name" value="Trimer_LpxA-like_sf"/>
</dbReference>
<dbReference type="Proteomes" id="UP000178082">
    <property type="component" value="Unassembled WGS sequence"/>
</dbReference>
<evidence type="ECO:0000313" key="4">
    <source>
        <dbReference type="Proteomes" id="UP000178082"/>
    </source>
</evidence>
<dbReference type="Pfam" id="PF00132">
    <property type="entry name" value="Hexapep"/>
    <property type="match status" value="1"/>
</dbReference>
<name>A0A1F7SN02_9BACT</name>
<evidence type="ECO:0008006" key="5">
    <source>
        <dbReference type="Google" id="ProtNLM"/>
    </source>
</evidence>
<dbReference type="PANTHER" id="PTHR23416:SF23">
    <property type="entry name" value="ACETYLTRANSFERASE C18B11.09C-RELATED"/>
    <property type="match status" value="1"/>
</dbReference>
<dbReference type="STRING" id="1817883.A3G31_02805"/>
<comment type="similarity">
    <text evidence="1">Belongs to the transferase hexapeptide repeat family.</text>
</comment>
<proteinExistence type="inferred from homology"/>
<organism evidence="3 4">
    <name type="scientific">Candidatus Schekmanbacteria bacterium RIFCSPLOWO2_12_FULL_38_15</name>
    <dbReference type="NCBI Taxonomy" id="1817883"/>
    <lineage>
        <taxon>Bacteria</taxon>
        <taxon>Candidatus Schekmaniibacteriota</taxon>
    </lineage>
</organism>